<dbReference type="RefSeq" id="WP_166826018.1">
    <property type="nucleotide sequence ID" value="NZ_JAAOLX010000005.1"/>
</dbReference>
<accession>A0ABX0KWF4</accession>
<protein>
    <submittedName>
        <fullName evidence="1">DUF2218 domain-containing protein</fullName>
    </submittedName>
</protein>
<dbReference type="Proteomes" id="UP000712570">
    <property type="component" value="Unassembled WGS sequence"/>
</dbReference>
<gene>
    <name evidence="1" type="ORF">HA050_11435</name>
</gene>
<dbReference type="EMBL" id="JAAOLX010000005">
    <property type="protein sequence ID" value="NHQ86730.1"/>
    <property type="molecule type" value="Genomic_DNA"/>
</dbReference>
<reference evidence="1 2" key="1">
    <citation type="submission" date="2020-03" db="EMBL/GenBank/DDBJ databases">
        <title>Draft genome sequence of environmentally isolated violet-colored cultures.</title>
        <authorList>
            <person name="Wilson H.S."/>
        </authorList>
    </citation>
    <scope>NUCLEOTIDE SEQUENCE [LARGE SCALE GENOMIC DNA]</scope>
    <source>
        <strain evidence="1 2">HSC-16F04</strain>
    </source>
</reference>
<dbReference type="Gene3D" id="3.30.310.50">
    <property type="entry name" value="Alpha-D-phosphohexomutase, C-terminal domain"/>
    <property type="match status" value="1"/>
</dbReference>
<sequence>MLQSETQVDTPLAKSYLFKLCKHFARKIRVEFDETTGLAYFPYGTCHFTASATGLTFVLAASDDNQIEQLQQVIEHHLQLMRRAPDPALHWLP</sequence>
<organism evidence="1 2">
    <name type="scientific">Iodobacter violaceini</name>
    <dbReference type="NCBI Taxonomy" id="3044271"/>
    <lineage>
        <taxon>Bacteria</taxon>
        <taxon>Pseudomonadati</taxon>
        <taxon>Pseudomonadota</taxon>
        <taxon>Betaproteobacteria</taxon>
        <taxon>Neisseriales</taxon>
        <taxon>Chitinibacteraceae</taxon>
        <taxon>Iodobacter</taxon>
    </lineage>
</organism>
<evidence type="ECO:0000313" key="1">
    <source>
        <dbReference type="EMBL" id="NHQ86730.1"/>
    </source>
</evidence>
<dbReference type="InterPro" id="IPR014543">
    <property type="entry name" value="UCP028291"/>
</dbReference>
<dbReference type="Pfam" id="PF09981">
    <property type="entry name" value="DUF2218"/>
    <property type="match status" value="1"/>
</dbReference>
<proteinExistence type="predicted"/>
<evidence type="ECO:0000313" key="2">
    <source>
        <dbReference type="Proteomes" id="UP000712570"/>
    </source>
</evidence>
<name>A0ABX0KWF4_9NEIS</name>
<keyword evidence="2" id="KW-1185">Reference proteome</keyword>
<comment type="caution">
    <text evidence="1">The sequence shown here is derived from an EMBL/GenBank/DDBJ whole genome shotgun (WGS) entry which is preliminary data.</text>
</comment>